<keyword evidence="2" id="KW-1185">Reference proteome</keyword>
<accession>A0ABS6FH48</accession>
<dbReference type="EMBL" id="JAHLQO010000004">
    <property type="protein sequence ID" value="MBU5669500.1"/>
    <property type="molecule type" value="Genomic_DNA"/>
</dbReference>
<protein>
    <submittedName>
        <fullName evidence="1">Uncharacterized protein</fullName>
    </submittedName>
</protein>
<organism evidence="1 2">
    <name type="scientific">Peptoniphilus ovalis</name>
    <dbReference type="NCBI Taxonomy" id="2841503"/>
    <lineage>
        <taxon>Bacteria</taxon>
        <taxon>Bacillati</taxon>
        <taxon>Bacillota</taxon>
        <taxon>Tissierellia</taxon>
        <taxon>Tissierellales</taxon>
        <taxon>Peptoniphilaceae</taxon>
        <taxon>Peptoniphilus</taxon>
    </lineage>
</organism>
<proteinExistence type="predicted"/>
<reference evidence="1 2" key="1">
    <citation type="submission" date="2021-06" db="EMBL/GenBank/DDBJ databases">
        <authorList>
            <person name="Sun Q."/>
            <person name="Li D."/>
        </authorList>
    </citation>
    <scope>NUCLEOTIDE SEQUENCE [LARGE SCALE GENOMIC DNA]</scope>
    <source>
        <strain evidence="1 2">MSJ-1</strain>
    </source>
</reference>
<gene>
    <name evidence="1" type="ORF">KQI68_06565</name>
</gene>
<dbReference type="RefSeq" id="WP_216549332.1">
    <property type="nucleotide sequence ID" value="NZ_JAHLQO010000004.1"/>
</dbReference>
<evidence type="ECO:0000313" key="2">
    <source>
        <dbReference type="Proteomes" id="UP000783742"/>
    </source>
</evidence>
<dbReference type="Proteomes" id="UP000783742">
    <property type="component" value="Unassembled WGS sequence"/>
</dbReference>
<sequence>MNFLNSIYYKTLVALYKLNTDKDGRSKSVLIDAIYEALRIGDEGLQNGKLAMALDTATGEWLDYWGYVLGVSRDFGENDDDYRFRIIEEIIAPKNTIEAIKRATARKINKGHKEEFIPESIRVFEPWTELIILDERGVLDGTSRIISYDYWIYSVIDISLPDSSYITPDLIKYLNKIKAGGVKIVFSLAPRWDIITDIDRLERNTHVWEKIHRNTYIDVKEVDNTIFHTVPIGATNEEDIQNTILDGFSLLEGKQIIYWDGVELSRSYYGTGTIRNYAGGYLSLEDLAVIMQKENPTIADALEYERQAIEGTREKEGKFNISLKPIEIKTERI</sequence>
<name>A0ABS6FH48_9FIRM</name>
<evidence type="ECO:0000313" key="1">
    <source>
        <dbReference type="EMBL" id="MBU5669500.1"/>
    </source>
</evidence>
<comment type="caution">
    <text evidence="1">The sequence shown here is derived from an EMBL/GenBank/DDBJ whole genome shotgun (WGS) entry which is preliminary data.</text>
</comment>